<dbReference type="PIRSF" id="PIRSF019169">
    <property type="entry name" value="PilM"/>
    <property type="match status" value="1"/>
</dbReference>
<organism evidence="1 2">
    <name type="scientific">Candidatus Collierbacteria bacterium RIFCSPHIGHO2_01_FULL_50_25</name>
    <dbReference type="NCBI Taxonomy" id="1817722"/>
    <lineage>
        <taxon>Bacteria</taxon>
        <taxon>Candidatus Collieribacteriota</taxon>
    </lineage>
</organism>
<name>A0A1F5EUW4_9BACT</name>
<dbReference type="SUPFAM" id="SSF53067">
    <property type="entry name" value="Actin-like ATPase domain"/>
    <property type="match status" value="2"/>
</dbReference>
<sequence length="336" mass="36356">MPAFFGLDIGSSSIKLIELSGRNVSLAAIAPNPTGKVGVDLVPADQSSLVDAVRGMLSINKVKKHRVVVSIPEQLVFTKVMSFPVMSSPELATAIRWEAEQVIPYPIDKLELSWVVLFRPKTNLGTEKMRVLVVAVPSKISSAYVNFMDLLGLEVDRVENEIVSLVRSLIIARKVAGVSLAVDIGFSNTRMVVADPSVIYTNYLSSLGGMAFTRIIADSFRLAINQAEEYKRVYGLEKAQFEGKLYTAMEPVLSGLIGDIKKVVASYLSAYPERKIDRLILAGGGAYLKGLVPVLTEQTGLEVAIGNAFEGFNVSESIRNLGPVYAVATGLASEEE</sequence>
<dbReference type="Gene3D" id="3.30.1490.300">
    <property type="match status" value="1"/>
</dbReference>
<dbReference type="Proteomes" id="UP000177979">
    <property type="component" value="Unassembled WGS sequence"/>
</dbReference>
<evidence type="ECO:0000313" key="2">
    <source>
        <dbReference type="Proteomes" id="UP000177979"/>
    </source>
</evidence>
<dbReference type="InterPro" id="IPR050696">
    <property type="entry name" value="FtsA/MreB"/>
</dbReference>
<dbReference type="PANTHER" id="PTHR32432">
    <property type="entry name" value="CELL DIVISION PROTEIN FTSA-RELATED"/>
    <property type="match status" value="1"/>
</dbReference>
<dbReference type="NCBIfam" id="TIGR01175">
    <property type="entry name" value="pilM"/>
    <property type="match status" value="1"/>
</dbReference>
<dbReference type="PANTHER" id="PTHR32432:SF3">
    <property type="entry name" value="ETHANOLAMINE UTILIZATION PROTEIN EUTJ"/>
    <property type="match status" value="1"/>
</dbReference>
<dbReference type="EMBL" id="MFAG01000039">
    <property type="protein sequence ID" value="OGD71183.1"/>
    <property type="molecule type" value="Genomic_DNA"/>
</dbReference>
<evidence type="ECO:0000313" key="1">
    <source>
        <dbReference type="EMBL" id="OGD71183.1"/>
    </source>
</evidence>
<gene>
    <name evidence="1" type="ORF">A2703_02350</name>
</gene>
<dbReference type="Pfam" id="PF11104">
    <property type="entry name" value="PilM_2"/>
    <property type="match status" value="1"/>
</dbReference>
<dbReference type="InterPro" id="IPR043129">
    <property type="entry name" value="ATPase_NBD"/>
</dbReference>
<comment type="caution">
    <text evidence="1">The sequence shown here is derived from an EMBL/GenBank/DDBJ whole genome shotgun (WGS) entry which is preliminary data.</text>
</comment>
<dbReference type="CDD" id="cd24049">
    <property type="entry name" value="ASKHA_NBD_PilM"/>
    <property type="match status" value="1"/>
</dbReference>
<dbReference type="Gene3D" id="3.30.420.40">
    <property type="match status" value="2"/>
</dbReference>
<evidence type="ECO:0008006" key="3">
    <source>
        <dbReference type="Google" id="ProtNLM"/>
    </source>
</evidence>
<reference evidence="1 2" key="1">
    <citation type="journal article" date="2016" name="Nat. Commun.">
        <title>Thousands of microbial genomes shed light on interconnected biogeochemical processes in an aquifer system.</title>
        <authorList>
            <person name="Anantharaman K."/>
            <person name="Brown C.T."/>
            <person name="Hug L.A."/>
            <person name="Sharon I."/>
            <person name="Castelle C.J."/>
            <person name="Probst A.J."/>
            <person name="Thomas B.C."/>
            <person name="Singh A."/>
            <person name="Wilkins M.J."/>
            <person name="Karaoz U."/>
            <person name="Brodie E.L."/>
            <person name="Williams K.H."/>
            <person name="Hubbard S.S."/>
            <person name="Banfield J.F."/>
        </authorList>
    </citation>
    <scope>NUCLEOTIDE SEQUENCE [LARGE SCALE GENOMIC DNA]</scope>
</reference>
<dbReference type="InterPro" id="IPR005883">
    <property type="entry name" value="PilM"/>
</dbReference>
<protein>
    <recommendedName>
        <fullName evidence="3">SHS2 domain-containing protein</fullName>
    </recommendedName>
</protein>
<dbReference type="STRING" id="1817722.A2703_02350"/>
<proteinExistence type="predicted"/>
<dbReference type="AlphaFoldDB" id="A0A1F5EUW4"/>
<accession>A0A1F5EUW4</accession>